<feature type="region of interest" description="Disordered" evidence="15">
    <location>
        <begin position="405"/>
        <end position="427"/>
    </location>
</feature>
<comment type="similarity">
    <text evidence="4">In the C-terminal section; belongs to the peptidase M41 family.</text>
</comment>
<dbReference type="SUPFAM" id="SSF52540">
    <property type="entry name" value="P-loop containing nucleoside triphosphate hydrolases"/>
    <property type="match status" value="1"/>
</dbReference>
<evidence type="ECO:0000313" key="17">
    <source>
        <dbReference type="EMBL" id="GFR44230.1"/>
    </source>
</evidence>
<feature type="compositionally biased region" description="Gly residues" evidence="15">
    <location>
        <begin position="491"/>
        <end position="502"/>
    </location>
</feature>
<dbReference type="GO" id="GO:0005739">
    <property type="term" value="C:mitochondrion"/>
    <property type="evidence" value="ECO:0007669"/>
    <property type="project" value="UniProtKB-SubCell"/>
</dbReference>
<comment type="cofactor">
    <cofactor evidence="1">
        <name>Zn(2+)</name>
        <dbReference type="ChEBI" id="CHEBI:29105"/>
    </cofactor>
</comment>
<keyword evidence="18" id="KW-1185">Reference proteome</keyword>
<dbReference type="Pfam" id="PF01434">
    <property type="entry name" value="Peptidase_M41"/>
    <property type="match status" value="1"/>
</dbReference>
<dbReference type="InterPro" id="IPR000642">
    <property type="entry name" value="Peptidase_M41"/>
</dbReference>
<dbReference type="InterPro" id="IPR041569">
    <property type="entry name" value="AAA_lid_3"/>
</dbReference>
<feature type="region of interest" description="Disordered" evidence="15">
    <location>
        <begin position="122"/>
        <end position="206"/>
    </location>
</feature>
<evidence type="ECO:0000256" key="15">
    <source>
        <dbReference type="SAM" id="MobiDB-lite"/>
    </source>
</evidence>
<dbReference type="Gene3D" id="1.20.58.760">
    <property type="entry name" value="Peptidase M41"/>
    <property type="match status" value="1"/>
</dbReference>
<keyword evidence="11" id="KW-0067">ATP-binding</keyword>
<keyword evidence="8" id="KW-0547">Nucleotide-binding</keyword>
<dbReference type="GO" id="GO:0005524">
    <property type="term" value="F:ATP binding"/>
    <property type="evidence" value="ECO:0007669"/>
    <property type="project" value="UniProtKB-KW"/>
</dbReference>
<keyword evidence="14" id="KW-0472">Membrane</keyword>
<proteinExistence type="inferred from homology"/>
<dbReference type="InterPro" id="IPR003593">
    <property type="entry name" value="AAA+_ATPase"/>
</dbReference>
<sequence length="1014" mass="104424">MQPLGLQRGLRHRIPCRSSLPVSTLLSVRPRGLSRKGCGLVRCTGAASGPVDGPAAAPGPSSSNNDRPEDGHPAMVVHQVAPVSEPPSSAASSQPALPSAPADAVPTACAAAAAAAADTGGDATTASHLESGTTSATRSSSSSSSASPDGSLAPDTATASASPASTSAPPPPSTAAAATEGDVTAQPSTSSSSASPPPSPPSPPPLLPLLAQLPSLLRQLPGWLAALLAALQQFPAWVQLQRLRRLREACEEHPQDASKHAAYLSELVRSDPRQVVARVESRQYGMSPAVAAEYLRALVETGRVGELVKGDAAAAEAAAEAAAAPAPPPPPPRTLGELLRDLQDQLATATAVQSPSSSSSSSSEAAAPSSTTSPTPSPNPTSPTTSPWDTYPGSSLRRPLHVVLAGGGQFPGHSSSSTSSPSSAASPTPLLLRPLATLWRLASLAALLLLAAFAWLAGSQAVRRVLASSSLAASVSAVNSGGSTAMSSAGGQQGGGGGGGGPSVEPKEYKKDELPEKSVRTFKDVKGCDEAKEELKEVVEFLKHPSKFTRLGAKLPKGVLLTGPPGTGKTLLARAVAGEAGVPFFYRAGSEFEELYVGVGSRRMRALFAAAKKRSPCIVFIDEIDAIGGNRKAWENHSRKTLNQLLVEMDGFESTDGIIVMAATNLPESLDPALKRPGRFDRQVAVPLPDIAGRRDILQHYLSDKPLGPDVDRELLARQTQGFSGADLSNLVNEAAILAAREGADALSQRGLEWAFDKVLMGLERKSVKRSLEARRRTAYHEAGHALVALATPGASPIHKATIVPRGHALGMVTQVGRDDEFSINRQQLLARIRVCLGGTVAEELVLGAEQVSSGATDDLRQATSLARHMVAECGMSAAIGPVYIADERHGGGGGGGVSEATRQAVDAEVAAMLVEAKRAVREVLGERMQDLHTLAAALLDRETLTRADITALLQTEQQQQDPPTPGGSSGGGGGSGRREGDEEAPRVGEEEPDTAVAAAAATTAAAAPQKARL</sequence>
<evidence type="ECO:0000256" key="9">
    <source>
        <dbReference type="ARBA" id="ARBA00022801"/>
    </source>
</evidence>
<dbReference type="GO" id="GO:0009507">
    <property type="term" value="C:chloroplast"/>
    <property type="evidence" value="ECO:0007669"/>
    <property type="project" value="TreeGrafter"/>
</dbReference>
<comment type="subcellular location">
    <subcellularLocation>
        <location evidence="3">Membrane</location>
    </subcellularLocation>
    <subcellularLocation>
        <location evidence="2">Mitochondrion</location>
    </subcellularLocation>
</comment>
<evidence type="ECO:0000256" key="6">
    <source>
        <dbReference type="ARBA" id="ARBA00022670"/>
    </source>
</evidence>
<protein>
    <recommendedName>
        <fullName evidence="16">AAA+ ATPase domain-containing protein</fullName>
    </recommendedName>
</protein>
<evidence type="ECO:0000256" key="13">
    <source>
        <dbReference type="ARBA" id="ARBA00023128"/>
    </source>
</evidence>
<dbReference type="GO" id="GO:0045037">
    <property type="term" value="P:protein import into chloroplast stroma"/>
    <property type="evidence" value="ECO:0007669"/>
    <property type="project" value="TreeGrafter"/>
</dbReference>
<feature type="compositionally biased region" description="Low complexity" evidence="15">
    <location>
        <begin position="347"/>
        <end position="374"/>
    </location>
</feature>
<dbReference type="InterPro" id="IPR003959">
    <property type="entry name" value="ATPase_AAA_core"/>
</dbReference>
<evidence type="ECO:0000256" key="2">
    <source>
        <dbReference type="ARBA" id="ARBA00004173"/>
    </source>
</evidence>
<keyword evidence="12" id="KW-0482">Metalloprotease</keyword>
<name>A0AAD3DLV0_9CHLO</name>
<feature type="region of interest" description="Disordered" evidence="15">
    <location>
        <begin position="955"/>
        <end position="1014"/>
    </location>
</feature>
<dbReference type="Pfam" id="PF00004">
    <property type="entry name" value="AAA"/>
    <property type="match status" value="1"/>
</dbReference>
<dbReference type="GO" id="GO:0016020">
    <property type="term" value="C:membrane"/>
    <property type="evidence" value="ECO:0007669"/>
    <property type="project" value="UniProtKB-SubCell"/>
</dbReference>
<keyword evidence="6" id="KW-0645">Protease</keyword>
<feature type="compositionally biased region" description="Low complexity" evidence="15">
    <location>
        <begin position="414"/>
        <end position="427"/>
    </location>
</feature>
<evidence type="ECO:0000256" key="12">
    <source>
        <dbReference type="ARBA" id="ARBA00023049"/>
    </source>
</evidence>
<keyword evidence="10" id="KW-0862">Zinc</keyword>
<feature type="compositionally biased region" description="Low complexity" evidence="15">
    <location>
        <begin position="47"/>
        <end position="63"/>
    </location>
</feature>
<evidence type="ECO:0000256" key="10">
    <source>
        <dbReference type="ARBA" id="ARBA00022833"/>
    </source>
</evidence>
<dbReference type="PANTHER" id="PTHR23076">
    <property type="entry name" value="METALLOPROTEASE M41 FTSH"/>
    <property type="match status" value="1"/>
</dbReference>
<feature type="compositionally biased region" description="Basic and acidic residues" evidence="15">
    <location>
        <begin position="977"/>
        <end position="990"/>
    </location>
</feature>
<feature type="compositionally biased region" description="Basic and acidic residues" evidence="15">
    <location>
        <begin position="505"/>
        <end position="515"/>
    </location>
</feature>
<dbReference type="GO" id="GO:0004176">
    <property type="term" value="F:ATP-dependent peptidase activity"/>
    <property type="evidence" value="ECO:0007669"/>
    <property type="project" value="InterPro"/>
</dbReference>
<evidence type="ECO:0000256" key="1">
    <source>
        <dbReference type="ARBA" id="ARBA00001947"/>
    </source>
</evidence>
<evidence type="ECO:0000313" key="18">
    <source>
        <dbReference type="Proteomes" id="UP001054857"/>
    </source>
</evidence>
<dbReference type="SMART" id="SM00382">
    <property type="entry name" value="AAA"/>
    <property type="match status" value="1"/>
</dbReference>
<feature type="domain" description="AAA+ ATPase" evidence="16">
    <location>
        <begin position="555"/>
        <end position="690"/>
    </location>
</feature>
<evidence type="ECO:0000256" key="7">
    <source>
        <dbReference type="ARBA" id="ARBA00022723"/>
    </source>
</evidence>
<feature type="compositionally biased region" description="Low complexity" evidence="15">
    <location>
        <begin position="122"/>
        <end position="147"/>
    </location>
</feature>
<feature type="compositionally biased region" description="Pro residues" evidence="15">
    <location>
        <begin position="195"/>
        <end position="206"/>
    </location>
</feature>
<feature type="region of interest" description="Disordered" evidence="15">
    <location>
        <begin position="47"/>
        <end position="72"/>
    </location>
</feature>
<dbReference type="PANTHER" id="PTHR23076:SF97">
    <property type="entry name" value="ATP-DEPENDENT ZINC METALLOPROTEASE YME1L1"/>
    <property type="match status" value="1"/>
</dbReference>
<dbReference type="GO" id="GO:0016887">
    <property type="term" value="F:ATP hydrolysis activity"/>
    <property type="evidence" value="ECO:0007669"/>
    <property type="project" value="InterPro"/>
</dbReference>
<dbReference type="GO" id="GO:0004222">
    <property type="term" value="F:metalloendopeptidase activity"/>
    <property type="evidence" value="ECO:0007669"/>
    <property type="project" value="InterPro"/>
</dbReference>
<dbReference type="FunFam" id="3.40.50.300:FF:000195">
    <property type="entry name" value="ATP-dependent zinc metalloprotease FTSH 11"/>
    <property type="match status" value="1"/>
</dbReference>
<feature type="compositionally biased region" description="Low complexity" evidence="15">
    <location>
        <begin position="174"/>
        <end position="194"/>
    </location>
</feature>
<feature type="compositionally biased region" description="Low complexity" evidence="15">
    <location>
        <begin position="995"/>
        <end position="1008"/>
    </location>
</feature>
<evidence type="ECO:0000259" key="16">
    <source>
        <dbReference type="SMART" id="SM00382"/>
    </source>
</evidence>
<dbReference type="FunFam" id="1.20.58.760:FF:000001">
    <property type="entry name" value="ATP-dependent zinc metalloprotease FtsH"/>
    <property type="match status" value="1"/>
</dbReference>
<comment type="caution">
    <text evidence="17">The sequence shown here is derived from an EMBL/GenBank/DDBJ whole genome shotgun (WGS) entry which is preliminary data.</text>
</comment>
<keyword evidence="9" id="KW-0378">Hydrolase</keyword>
<dbReference type="HAMAP" id="MF_01458">
    <property type="entry name" value="FtsH"/>
    <property type="match status" value="1"/>
</dbReference>
<dbReference type="Proteomes" id="UP001054857">
    <property type="component" value="Unassembled WGS sequence"/>
</dbReference>
<dbReference type="Gene3D" id="3.40.50.300">
    <property type="entry name" value="P-loop containing nucleotide triphosphate hydrolases"/>
    <property type="match status" value="1"/>
</dbReference>
<feature type="region of interest" description="Disordered" evidence="15">
    <location>
        <begin position="482"/>
        <end position="515"/>
    </location>
</feature>
<keyword evidence="13" id="KW-0496">Mitochondrion</keyword>
<evidence type="ECO:0000256" key="3">
    <source>
        <dbReference type="ARBA" id="ARBA00004370"/>
    </source>
</evidence>
<feature type="compositionally biased region" description="Low complexity" evidence="15">
    <location>
        <begin position="156"/>
        <end position="167"/>
    </location>
</feature>
<dbReference type="AlphaFoldDB" id="A0AAD3DLV0"/>
<dbReference type="GO" id="GO:0046872">
    <property type="term" value="F:metal ion binding"/>
    <property type="evidence" value="ECO:0007669"/>
    <property type="project" value="UniProtKB-KW"/>
</dbReference>
<dbReference type="FunFam" id="1.10.8.60:FF:000001">
    <property type="entry name" value="ATP-dependent zinc metalloprotease FtsH"/>
    <property type="match status" value="1"/>
</dbReference>
<organism evidence="17 18">
    <name type="scientific">Astrephomene gubernaculifera</name>
    <dbReference type="NCBI Taxonomy" id="47775"/>
    <lineage>
        <taxon>Eukaryota</taxon>
        <taxon>Viridiplantae</taxon>
        <taxon>Chlorophyta</taxon>
        <taxon>core chlorophytes</taxon>
        <taxon>Chlorophyceae</taxon>
        <taxon>CS clade</taxon>
        <taxon>Chlamydomonadales</taxon>
        <taxon>Astrephomenaceae</taxon>
        <taxon>Astrephomene</taxon>
    </lineage>
</organism>
<dbReference type="PROSITE" id="PS00674">
    <property type="entry name" value="AAA"/>
    <property type="match status" value="1"/>
</dbReference>
<accession>A0AAD3DLV0</accession>
<dbReference type="InterPro" id="IPR037219">
    <property type="entry name" value="Peptidase_M41-like"/>
</dbReference>
<feature type="region of interest" description="Disordered" evidence="15">
    <location>
        <begin position="347"/>
        <end position="393"/>
    </location>
</feature>
<dbReference type="InterPro" id="IPR005936">
    <property type="entry name" value="FtsH"/>
</dbReference>
<evidence type="ECO:0000256" key="4">
    <source>
        <dbReference type="ARBA" id="ARBA00010044"/>
    </source>
</evidence>
<evidence type="ECO:0000256" key="5">
    <source>
        <dbReference type="ARBA" id="ARBA00010550"/>
    </source>
</evidence>
<feature type="region of interest" description="Disordered" evidence="15">
    <location>
        <begin position="83"/>
        <end position="102"/>
    </location>
</feature>
<dbReference type="GO" id="GO:0006508">
    <property type="term" value="P:proteolysis"/>
    <property type="evidence" value="ECO:0007669"/>
    <property type="project" value="UniProtKB-KW"/>
</dbReference>
<comment type="similarity">
    <text evidence="5">In the N-terminal section; belongs to the AAA ATPase family.</text>
</comment>
<keyword evidence="7" id="KW-0479">Metal-binding</keyword>
<evidence type="ECO:0000256" key="11">
    <source>
        <dbReference type="ARBA" id="ARBA00022840"/>
    </source>
</evidence>
<dbReference type="InterPro" id="IPR027417">
    <property type="entry name" value="P-loop_NTPase"/>
</dbReference>
<reference evidence="17 18" key="1">
    <citation type="journal article" date="2021" name="Sci. Rep.">
        <title>Genome sequencing of the multicellular alga Astrephomene provides insights into convergent evolution of germ-soma differentiation.</title>
        <authorList>
            <person name="Yamashita S."/>
            <person name="Yamamoto K."/>
            <person name="Matsuzaki R."/>
            <person name="Suzuki S."/>
            <person name="Yamaguchi H."/>
            <person name="Hirooka S."/>
            <person name="Minakuchi Y."/>
            <person name="Miyagishima S."/>
            <person name="Kawachi M."/>
            <person name="Toyoda A."/>
            <person name="Nozaki H."/>
        </authorList>
    </citation>
    <scope>NUCLEOTIDE SEQUENCE [LARGE SCALE GENOMIC DNA]</scope>
    <source>
        <strain evidence="17 18">NIES-4017</strain>
    </source>
</reference>
<dbReference type="Pfam" id="PF17862">
    <property type="entry name" value="AAA_lid_3"/>
    <property type="match status" value="1"/>
</dbReference>
<evidence type="ECO:0000256" key="8">
    <source>
        <dbReference type="ARBA" id="ARBA00022741"/>
    </source>
</evidence>
<dbReference type="InterPro" id="IPR003960">
    <property type="entry name" value="ATPase_AAA_CS"/>
</dbReference>
<dbReference type="SUPFAM" id="SSF140990">
    <property type="entry name" value="FtsH protease domain-like"/>
    <property type="match status" value="1"/>
</dbReference>
<gene>
    <name evidence="17" type="ORF">Agub_g5421</name>
</gene>
<dbReference type="Gene3D" id="1.10.8.60">
    <property type="match status" value="1"/>
</dbReference>
<evidence type="ECO:0000256" key="14">
    <source>
        <dbReference type="ARBA" id="ARBA00023136"/>
    </source>
</evidence>
<dbReference type="CDD" id="cd19501">
    <property type="entry name" value="RecA-like_FtsH"/>
    <property type="match status" value="1"/>
</dbReference>
<dbReference type="EMBL" id="BMAR01000007">
    <property type="protein sequence ID" value="GFR44230.1"/>
    <property type="molecule type" value="Genomic_DNA"/>
</dbReference>